<accession>S0FG47</accession>
<dbReference type="RefSeq" id="WP_004628816.1">
    <property type="nucleotide sequence ID" value="NZ_AORV01000058.1"/>
</dbReference>
<feature type="coiled-coil region" evidence="1">
    <location>
        <begin position="21"/>
        <end position="48"/>
    </location>
</feature>
<protein>
    <submittedName>
        <fullName evidence="2">Uncharacterized protein</fullName>
    </submittedName>
</protein>
<dbReference type="AlphaFoldDB" id="S0FG47"/>
<organism evidence="2 3">
    <name type="scientific">Ruminiclostridium cellobioparum subsp. termitidis CT1112</name>
    <dbReference type="NCBI Taxonomy" id="1195236"/>
    <lineage>
        <taxon>Bacteria</taxon>
        <taxon>Bacillati</taxon>
        <taxon>Bacillota</taxon>
        <taxon>Clostridia</taxon>
        <taxon>Eubacteriales</taxon>
        <taxon>Oscillospiraceae</taxon>
        <taxon>Ruminiclostridium</taxon>
    </lineage>
</organism>
<proteinExistence type="predicted"/>
<keyword evidence="3" id="KW-1185">Reference proteome</keyword>
<gene>
    <name evidence="2" type="ORF">CTER_3987</name>
</gene>
<dbReference type="Proteomes" id="UP000014155">
    <property type="component" value="Unassembled WGS sequence"/>
</dbReference>
<dbReference type="eggNOG" id="COG5301">
    <property type="taxonomic scope" value="Bacteria"/>
</dbReference>
<evidence type="ECO:0000313" key="2">
    <source>
        <dbReference type="EMBL" id="EMS70235.1"/>
    </source>
</evidence>
<dbReference type="PATRIC" id="fig|1195236.3.peg.4198"/>
<evidence type="ECO:0000313" key="3">
    <source>
        <dbReference type="Proteomes" id="UP000014155"/>
    </source>
</evidence>
<sequence>MAKNTSNYNLKKPSSEDFYNVEDQNGNMDIIDQQLERLNEDNQNTDLKISSVSSNLSSHLSDYVRQPGYAISTGVANTYLATLNPAPANYVDGMGIVVKINVANTGASTLNVNGIGAKPIIDSKGYQIQAGKLLYGRIYSLKYDGANFQLQGEGGEIPKLSNLIVNGDIKDSSMWTAIYGTLSASSNILNVTGNGTNNWVYAHNPGILMYRGGTGRKIWVSVRIRVTNSVCNQIALYVSNGTISPQLPTLTSPIQNVWYQMRGIIDLTMENNFRLYTRAGYPDAATANGKMMQVKDVMMFDLTEYFGTGNEPTAEEVAIMVDKKGVNLFDGELKLGIINIANGVPGPDDTRMRSRNFIPVTPSTNYVASINGVAANMAFFYYDQNKTFISYTTNSQGLFSTPANTYFLKIRTITAGDNNIYAHVQVELGSTITPFEYYLKYDWWDSDLKLLTSDANAWSSDILNNKIAYVNGSRLVGSMINRTVENNNQLALDRYANGSGRLSLRPPGGYYDGSATSWVYQDDANFIPANIVSGKSIFGLTGTFSGKRWQFGTIVAVISQPFTLTGLPFKPSKVFLEYKEPYKSGYGVVSSTADLGTGSGGLFYYFLGSGGLSSQINAMTNDGFYISSDFFNGNTGNWYYRAYE</sequence>
<comment type="caution">
    <text evidence="2">The sequence shown here is derived from an EMBL/GenBank/DDBJ whole genome shotgun (WGS) entry which is preliminary data.</text>
</comment>
<dbReference type="EMBL" id="AORV01000058">
    <property type="protein sequence ID" value="EMS70235.1"/>
    <property type="molecule type" value="Genomic_DNA"/>
</dbReference>
<evidence type="ECO:0000256" key="1">
    <source>
        <dbReference type="SAM" id="Coils"/>
    </source>
</evidence>
<keyword evidence="1" id="KW-0175">Coiled coil</keyword>
<reference evidence="2 3" key="1">
    <citation type="journal article" date="2013" name="Genome Announc.">
        <title>Draft Genome Sequence of the Cellulolytic, Mesophilic, Anaerobic Bacterium Clostridium termitidis Strain CT1112 (DSM 5398).</title>
        <authorList>
            <person name="Lal S."/>
            <person name="Ramachandran U."/>
            <person name="Zhang X."/>
            <person name="Munir R."/>
            <person name="Sparling R."/>
            <person name="Levin D.B."/>
        </authorList>
    </citation>
    <scope>NUCLEOTIDE SEQUENCE [LARGE SCALE GENOMIC DNA]</scope>
    <source>
        <strain evidence="2 3">CT1112</strain>
    </source>
</reference>
<name>S0FG47_RUMCE</name>
<dbReference type="STRING" id="1195236.CTER_3987"/>